<dbReference type="PANTHER" id="PTHR10366">
    <property type="entry name" value="NAD DEPENDENT EPIMERASE/DEHYDRATASE"/>
    <property type="match status" value="1"/>
</dbReference>
<organism evidence="4 5">
    <name type="scientific">Exophiala mesophila</name>
    <name type="common">Black yeast-like fungus</name>
    <dbReference type="NCBI Taxonomy" id="212818"/>
    <lineage>
        <taxon>Eukaryota</taxon>
        <taxon>Fungi</taxon>
        <taxon>Dikarya</taxon>
        <taxon>Ascomycota</taxon>
        <taxon>Pezizomycotina</taxon>
        <taxon>Eurotiomycetes</taxon>
        <taxon>Chaetothyriomycetidae</taxon>
        <taxon>Chaetothyriales</taxon>
        <taxon>Herpotrichiellaceae</taxon>
        <taxon>Exophiala</taxon>
    </lineage>
</organism>
<dbReference type="InterPro" id="IPR001509">
    <property type="entry name" value="Epimerase_deHydtase"/>
</dbReference>
<dbReference type="AlphaFoldDB" id="A0A0D1Z9K2"/>
<dbReference type="Gene3D" id="3.40.50.720">
    <property type="entry name" value="NAD(P)-binding Rossmann-like Domain"/>
    <property type="match status" value="1"/>
</dbReference>
<gene>
    <name evidence="4" type="ORF">PV10_05327</name>
</gene>
<keyword evidence="1" id="KW-0560">Oxidoreductase</keyword>
<dbReference type="Proteomes" id="UP000054302">
    <property type="component" value="Unassembled WGS sequence"/>
</dbReference>
<accession>A0A0D1Z9K2</accession>
<keyword evidence="5" id="KW-1185">Reference proteome</keyword>
<dbReference type="EMBL" id="KN847523">
    <property type="protein sequence ID" value="KIV90699.1"/>
    <property type="molecule type" value="Genomic_DNA"/>
</dbReference>
<evidence type="ECO:0000256" key="2">
    <source>
        <dbReference type="ARBA" id="ARBA00023445"/>
    </source>
</evidence>
<dbReference type="VEuPathDB" id="FungiDB:PV10_05327"/>
<protein>
    <recommendedName>
        <fullName evidence="3">NAD-dependent epimerase/dehydratase domain-containing protein</fullName>
    </recommendedName>
</protein>
<evidence type="ECO:0000259" key="3">
    <source>
        <dbReference type="Pfam" id="PF01370"/>
    </source>
</evidence>
<dbReference type="Pfam" id="PF01370">
    <property type="entry name" value="Epimerase"/>
    <property type="match status" value="1"/>
</dbReference>
<name>A0A0D1Z9K2_EXOME</name>
<dbReference type="HOGENOM" id="CLU_007383_9_2_1"/>
<dbReference type="STRING" id="212818.A0A0D1Z9K2"/>
<sequence>METGKRLSHLYLALERSRSQSKSRPTSPLPVETSAKVVLITGINGYIASHIGLQFLNKGYTVRGTSRSLTARAHLLADAFKGFEHKYEHSVVPDITVTGAFDEAVRGVHLIIHTASPVDFTLKTVDAFFEPAIGGVTSILNSAQNCAGPQLEAFVLTSSVAAIVDRWKNPPDYDYTESDWNTSGEAVARREFSAPVAYGASKTAAERAMWEWNSQHHPSWAISAIHPAVVTGPPINWPSNPEQLNTTLLPLWQLYAGPSASNGEIPPQIGGAGYIDVRDAARMHVWAAEHPEQSRGQRYLVANGKAPPQAAADLLRLKFPDRDILVGEPGKGYTPDYCFVKGEASLFSGKAMKALGVNKFINYDKSVLDTIEAFEKQWPGRASNHKQRT</sequence>
<dbReference type="InterPro" id="IPR050425">
    <property type="entry name" value="NAD(P)_dehydrat-like"/>
</dbReference>
<proteinExistence type="inferred from homology"/>
<dbReference type="GeneID" id="27323172"/>
<dbReference type="InterPro" id="IPR036291">
    <property type="entry name" value="NAD(P)-bd_dom_sf"/>
</dbReference>
<comment type="similarity">
    <text evidence="2">Belongs to the NAD(P)-dependent epimerase/dehydratase family. Dihydroflavonol-4-reductase subfamily.</text>
</comment>
<reference evidence="4 5" key="1">
    <citation type="submission" date="2015-01" db="EMBL/GenBank/DDBJ databases">
        <title>The Genome Sequence of Exophiala mesophila CBS40295.</title>
        <authorList>
            <consortium name="The Broad Institute Genomics Platform"/>
            <person name="Cuomo C."/>
            <person name="de Hoog S."/>
            <person name="Gorbushina A."/>
            <person name="Stielow B."/>
            <person name="Teixiera M."/>
            <person name="Abouelleil A."/>
            <person name="Chapman S.B."/>
            <person name="Priest M."/>
            <person name="Young S.K."/>
            <person name="Wortman J."/>
            <person name="Nusbaum C."/>
            <person name="Birren B."/>
        </authorList>
    </citation>
    <scope>NUCLEOTIDE SEQUENCE [LARGE SCALE GENOMIC DNA]</scope>
    <source>
        <strain evidence="4 5">CBS 40295</strain>
    </source>
</reference>
<evidence type="ECO:0000313" key="5">
    <source>
        <dbReference type="Proteomes" id="UP000054302"/>
    </source>
</evidence>
<dbReference type="GO" id="GO:0016616">
    <property type="term" value="F:oxidoreductase activity, acting on the CH-OH group of donors, NAD or NADP as acceptor"/>
    <property type="evidence" value="ECO:0007669"/>
    <property type="project" value="TreeGrafter"/>
</dbReference>
<dbReference type="OMA" id="DGINCTM"/>
<evidence type="ECO:0000313" key="4">
    <source>
        <dbReference type="EMBL" id="KIV90699.1"/>
    </source>
</evidence>
<evidence type="ECO:0000256" key="1">
    <source>
        <dbReference type="ARBA" id="ARBA00023002"/>
    </source>
</evidence>
<dbReference type="OrthoDB" id="2735536at2759"/>
<feature type="domain" description="NAD-dependent epimerase/dehydratase" evidence="3">
    <location>
        <begin position="38"/>
        <end position="301"/>
    </location>
</feature>
<dbReference type="PANTHER" id="PTHR10366:SF564">
    <property type="entry name" value="STEROL-4-ALPHA-CARBOXYLATE 3-DEHYDROGENASE, DECARBOXYLATING"/>
    <property type="match status" value="1"/>
</dbReference>
<dbReference type="SUPFAM" id="SSF51735">
    <property type="entry name" value="NAD(P)-binding Rossmann-fold domains"/>
    <property type="match status" value="1"/>
</dbReference>
<dbReference type="RefSeq" id="XP_016222273.1">
    <property type="nucleotide sequence ID" value="XM_016369980.1"/>
</dbReference>